<evidence type="ECO:0000259" key="1">
    <source>
        <dbReference type="Pfam" id="PF01370"/>
    </source>
</evidence>
<dbReference type="AlphaFoldDB" id="A0A0T5PC10"/>
<gene>
    <name evidence="3" type="ORF">RIdsm_01463</name>
    <name evidence="2" type="ORF">XM52_07650</name>
</gene>
<accession>A0A0T5PC10</accession>
<dbReference type="KEGG" id="rid:RIdsm_01463"/>
<dbReference type="RefSeq" id="WP_057814930.1">
    <property type="nucleotide sequence ID" value="NZ_CP031598.1"/>
</dbReference>
<dbReference type="Proteomes" id="UP000325785">
    <property type="component" value="Chromosome"/>
</dbReference>
<keyword evidence="4" id="KW-1185">Reference proteome</keyword>
<reference evidence="3 5" key="2">
    <citation type="submission" date="2018-08" db="EMBL/GenBank/DDBJ databases">
        <title>Genetic Globetrotter - A new plasmid hitch-hiking vast phylogenetic and geographic distances.</title>
        <authorList>
            <person name="Vollmers J."/>
            <person name="Petersen J."/>
        </authorList>
    </citation>
    <scope>NUCLEOTIDE SEQUENCE [LARGE SCALE GENOMIC DNA]</scope>
    <source>
        <strain evidence="3 5">DSM 26383</strain>
    </source>
</reference>
<dbReference type="PATRIC" id="fig|540747.5.peg.3902"/>
<dbReference type="SUPFAM" id="SSF51735">
    <property type="entry name" value="NAD(P)-binding Rossmann-fold domains"/>
    <property type="match status" value="1"/>
</dbReference>
<protein>
    <submittedName>
        <fullName evidence="3">Short chain dehydrogenase</fullName>
    </submittedName>
</protein>
<name>A0A0T5PC10_9RHOB</name>
<dbReference type="InterPro" id="IPR001509">
    <property type="entry name" value="Epimerase_deHydtase"/>
</dbReference>
<dbReference type="STRING" id="540747.SAMN04488031_10483"/>
<evidence type="ECO:0000313" key="4">
    <source>
        <dbReference type="Proteomes" id="UP000051401"/>
    </source>
</evidence>
<evidence type="ECO:0000313" key="2">
    <source>
        <dbReference type="EMBL" id="KRS18637.1"/>
    </source>
</evidence>
<evidence type="ECO:0000313" key="3">
    <source>
        <dbReference type="EMBL" id="QEW25676.1"/>
    </source>
</evidence>
<dbReference type="Gene3D" id="3.40.50.720">
    <property type="entry name" value="NAD(P)-binding Rossmann-like Domain"/>
    <property type="match status" value="1"/>
</dbReference>
<organism evidence="2 4">
    <name type="scientific">Roseovarius indicus</name>
    <dbReference type="NCBI Taxonomy" id="540747"/>
    <lineage>
        <taxon>Bacteria</taxon>
        <taxon>Pseudomonadati</taxon>
        <taxon>Pseudomonadota</taxon>
        <taxon>Alphaproteobacteria</taxon>
        <taxon>Rhodobacterales</taxon>
        <taxon>Roseobacteraceae</taxon>
        <taxon>Roseovarius</taxon>
    </lineage>
</organism>
<dbReference type="EMBL" id="CP031598">
    <property type="protein sequence ID" value="QEW25676.1"/>
    <property type="molecule type" value="Genomic_DNA"/>
</dbReference>
<feature type="domain" description="NAD-dependent epimerase/dehydratase" evidence="1">
    <location>
        <begin position="6"/>
        <end position="240"/>
    </location>
</feature>
<dbReference type="PANTHER" id="PTHR32487:SF0">
    <property type="entry name" value="3-OXO-DELTA(4,5)-STEROID 5-BETA-REDUCTASE"/>
    <property type="match status" value="1"/>
</dbReference>
<proteinExistence type="predicted"/>
<dbReference type="PANTHER" id="PTHR32487">
    <property type="entry name" value="3-OXO-DELTA(4,5)-STEROID 5-BETA-REDUCTASE"/>
    <property type="match status" value="1"/>
</dbReference>
<dbReference type="Pfam" id="PF01370">
    <property type="entry name" value="Epimerase"/>
    <property type="match status" value="1"/>
</dbReference>
<reference evidence="2 4" key="1">
    <citation type="submission" date="2015-04" db="EMBL/GenBank/DDBJ databases">
        <title>The draft genome sequence of Roseovarius indicus B108T.</title>
        <authorList>
            <person name="Li G."/>
            <person name="Lai Q."/>
            <person name="Shao Z."/>
            <person name="Yan P."/>
        </authorList>
    </citation>
    <scope>NUCLEOTIDE SEQUENCE [LARGE SCALE GENOMIC DNA]</scope>
    <source>
        <strain evidence="2 4">B108</strain>
    </source>
</reference>
<evidence type="ECO:0000313" key="5">
    <source>
        <dbReference type="Proteomes" id="UP000325785"/>
    </source>
</evidence>
<dbReference type="InterPro" id="IPR036291">
    <property type="entry name" value="NAD(P)-bd_dom_sf"/>
</dbReference>
<dbReference type="EMBL" id="LAXI01000003">
    <property type="protein sequence ID" value="KRS18637.1"/>
    <property type="molecule type" value="Genomic_DNA"/>
</dbReference>
<sequence length="372" mass="40348">MAQPHVLIAGASGVIGRAAVARFASAGWKVTALSRRDPKLDCTYAHLPVDLTNSTACVEAIAGLDPVTHLVYAAVYEEPDLVNGWRSAAQMETNRAMLENLLEPLGMSGSLSHVSAFQGTKAYGVHIRPFPVPARESWPRHDHENFYWLQEDLLRAAAEKAGFGFTIWRPQVVFGDAIGAVMNVLPVIGAFSALEAAQGRPLCFTGGPDYVLEAVDAGLIAGALFWAAEAETARNEIFNITNGDVFAWRNVWPAIAEALGATPGSDAPQRLADTLPPRAEEWRALARLEGLACEDLGALMGRSHHYADFIFATGAKRPPAPVIVSTIKLRKAGFGGCVDSEDMFRKLIRQLQDRNVLPSRERIERLSNGRTP</sequence>
<dbReference type="Proteomes" id="UP000051401">
    <property type="component" value="Unassembled WGS sequence"/>
</dbReference>
<dbReference type="OrthoDB" id="4392084at2"/>